<evidence type="ECO:0000256" key="3">
    <source>
        <dbReference type="ARBA" id="ARBA00022475"/>
    </source>
</evidence>
<evidence type="ECO:0000256" key="2">
    <source>
        <dbReference type="ARBA" id="ARBA00022448"/>
    </source>
</evidence>
<evidence type="ECO:0000256" key="7">
    <source>
        <dbReference type="ARBA" id="ARBA00023251"/>
    </source>
</evidence>
<keyword evidence="6 9" id="KW-0472">Membrane</keyword>
<feature type="transmembrane region" description="Helical" evidence="9">
    <location>
        <begin position="376"/>
        <end position="398"/>
    </location>
</feature>
<feature type="transmembrane region" description="Helical" evidence="9">
    <location>
        <begin position="460"/>
        <end position="479"/>
    </location>
</feature>
<dbReference type="PROSITE" id="PS00216">
    <property type="entry name" value="SUGAR_TRANSPORT_1"/>
    <property type="match status" value="1"/>
</dbReference>
<proteinExistence type="predicted"/>
<dbReference type="InterPro" id="IPR036259">
    <property type="entry name" value="MFS_trans_sf"/>
</dbReference>
<feature type="compositionally biased region" description="Low complexity" evidence="8">
    <location>
        <begin position="486"/>
        <end position="506"/>
    </location>
</feature>
<dbReference type="InterPro" id="IPR011701">
    <property type="entry name" value="MFS"/>
</dbReference>
<name>A0A1H8RSN0_9ACTN</name>
<evidence type="ECO:0000256" key="5">
    <source>
        <dbReference type="ARBA" id="ARBA00022989"/>
    </source>
</evidence>
<feature type="transmembrane region" description="Helical" evidence="9">
    <location>
        <begin position="241"/>
        <end position="259"/>
    </location>
</feature>
<keyword evidence="3" id="KW-1003">Cell membrane</keyword>
<feature type="transmembrane region" description="Helical" evidence="9">
    <location>
        <begin position="151"/>
        <end position="170"/>
    </location>
</feature>
<feature type="transmembrane region" description="Helical" evidence="9">
    <location>
        <begin position="121"/>
        <end position="139"/>
    </location>
</feature>
<dbReference type="PANTHER" id="PTHR42718">
    <property type="entry name" value="MAJOR FACILITATOR SUPERFAMILY MULTIDRUG TRANSPORTER MFSC"/>
    <property type="match status" value="1"/>
</dbReference>
<feature type="transmembrane region" description="Helical" evidence="9">
    <location>
        <begin position="318"/>
        <end position="337"/>
    </location>
</feature>
<keyword evidence="4 9" id="KW-0812">Transmembrane</keyword>
<organism evidence="11 12">
    <name type="scientific">Actinacidiphila rubida</name>
    <dbReference type="NCBI Taxonomy" id="310780"/>
    <lineage>
        <taxon>Bacteria</taxon>
        <taxon>Bacillati</taxon>
        <taxon>Actinomycetota</taxon>
        <taxon>Actinomycetes</taxon>
        <taxon>Kitasatosporales</taxon>
        <taxon>Streptomycetaceae</taxon>
        <taxon>Actinacidiphila</taxon>
    </lineage>
</organism>
<dbReference type="InterPro" id="IPR005829">
    <property type="entry name" value="Sugar_transporter_CS"/>
</dbReference>
<feature type="region of interest" description="Disordered" evidence="8">
    <location>
        <begin position="486"/>
        <end position="545"/>
    </location>
</feature>
<dbReference type="STRING" id="310780.SAMN05216267_103664"/>
<gene>
    <name evidence="11" type="ORF">SAMN05216267_103664</name>
</gene>
<feature type="transmembrane region" description="Helical" evidence="9">
    <location>
        <begin position="21"/>
        <end position="41"/>
    </location>
</feature>
<evidence type="ECO:0000313" key="11">
    <source>
        <dbReference type="EMBL" id="SEO69168.1"/>
    </source>
</evidence>
<evidence type="ECO:0000256" key="9">
    <source>
        <dbReference type="SAM" id="Phobius"/>
    </source>
</evidence>
<dbReference type="PANTHER" id="PTHR42718:SF46">
    <property type="entry name" value="BLR6921 PROTEIN"/>
    <property type="match status" value="1"/>
</dbReference>
<evidence type="ECO:0000313" key="12">
    <source>
        <dbReference type="Proteomes" id="UP000181951"/>
    </source>
</evidence>
<feature type="transmembrane region" description="Helical" evidence="9">
    <location>
        <begin position="419"/>
        <end position="440"/>
    </location>
</feature>
<feature type="compositionally biased region" description="Gly residues" evidence="8">
    <location>
        <begin position="530"/>
        <end position="545"/>
    </location>
</feature>
<evidence type="ECO:0000256" key="1">
    <source>
        <dbReference type="ARBA" id="ARBA00004651"/>
    </source>
</evidence>
<dbReference type="PROSITE" id="PS50850">
    <property type="entry name" value="MFS"/>
    <property type="match status" value="1"/>
</dbReference>
<dbReference type="GO" id="GO:0046677">
    <property type="term" value="P:response to antibiotic"/>
    <property type="evidence" value="ECO:0007669"/>
    <property type="project" value="UniProtKB-KW"/>
</dbReference>
<accession>A0A1H8RSN0</accession>
<dbReference type="InterPro" id="IPR020846">
    <property type="entry name" value="MFS_dom"/>
</dbReference>
<evidence type="ECO:0000259" key="10">
    <source>
        <dbReference type="PROSITE" id="PS50850"/>
    </source>
</evidence>
<dbReference type="CDD" id="cd17321">
    <property type="entry name" value="MFS_MMR_MDR_like"/>
    <property type="match status" value="1"/>
</dbReference>
<feature type="transmembrane region" description="Helical" evidence="9">
    <location>
        <begin position="210"/>
        <end position="229"/>
    </location>
</feature>
<dbReference type="OrthoDB" id="9807274at2"/>
<dbReference type="Pfam" id="PF07690">
    <property type="entry name" value="MFS_1"/>
    <property type="match status" value="1"/>
</dbReference>
<dbReference type="GO" id="GO:0022857">
    <property type="term" value="F:transmembrane transporter activity"/>
    <property type="evidence" value="ECO:0007669"/>
    <property type="project" value="InterPro"/>
</dbReference>
<dbReference type="Gene3D" id="1.20.1250.20">
    <property type="entry name" value="MFS general substrate transporter like domains"/>
    <property type="match status" value="1"/>
</dbReference>
<keyword evidence="2" id="KW-0813">Transport</keyword>
<evidence type="ECO:0000256" key="8">
    <source>
        <dbReference type="SAM" id="MobiDB-lite"/>
    </source>
</evidence>
<feature type="transmembrane region" description="Helical" evidence="9">
    <location>
        <begin position="280"/>
        <end position="298"/>
    </location>
</feature>
<feature type="domain" description="Major facilitator superfamily (MFS) profile" evidence="10">
    <location>
        <begin position="23"/>
        <end position="483"/>
    </location>
</feature>
<evidence type="ECO:0000256" key="6">
    <source>
        <dbReference type="ARBA" id="ARBA00023136"/>
    </source>
</evidence>
<keyword evidence="7" id="KW-0046">Antibiotic resistance</keyword>
<dbReference type="Gene3D" id="1.20.1720.10">
    <property type="entry name" value="Multidrug resistance protein D"/>
    <property type="match status" value="1"/>
</dbReference>
<dbReference type="AlphaFoldDB" id="A0A1H8RSN0"/>
<evidence type="ECO:0000256" key="4">
    <source>
        <dbReference type="ARBA" id="ARBA00022692"/>
    </source>
</evidence>
<reference evidence="11 12" key="1">
    <citation type="submission" date="2016-10" db="EMBL/GenBank/DDBJ databases">
        <authorList>
            <person name="de Groot N.N."/>
        </authorList>
    </citation>
    <scope>NUCLEOTIDE SEQUENCE [LARGE SCALE GENOMIC DNA]</scope>
    <source>
        <strain evidence="11 12">CGMCC 4.2026</strain>
    </source>
</reference>
<dbReference type="SUPFAM" id="SSF103473">
    <property type="entry name" value="MFS general substrate transporter"/>
    <property type="match status" value="1"/>
</dbReference>
<dbReference type="GO" id="GO:0005886">
    <property type="term" value="C:plasma membrane"/>
    <property type="evidence" value="ECO:0007669"/>
    <property type="project" value="UniProtKB-SubCell"/>
</dbReference>
<keyword evidence="12" id="KW-1185">Reference proteome</keyword>
<feature type="transmembrane region" description="Helical" evidence="9">
    <location>
        <begin position="344"/>
        <end position="364"/>
    </location>
</feature>
<feature type="transmembrane region" description="Helical" evidence="9">
    <location>
        <begin position="176"/>
        <end position="198"/>
    </location>
</feature>
<sequence>MTSVADSLRGRSPRRPAAGPGLILAFLCVVQSMVYLDVTIVNVALPSIQASLHMRDGDLQFVVTAYGTVLGGFLMLGGRLADVLGRRRLLQTGMVLFGAASLAAGLSHAAGLLIACRAVQGLGAALTAPAALSTLTTTFTEPAARTKALGIWGGLAGIASVLGVVLGGLLTQGPGWRWVFLLNVPVAVVAVALAPLVLPESRGAGRERRFDTAGAVTLTAGLLLLIHTLDAAVTAGWGSARTIGGLAGAVALLGAFVVVELRSPAPLLPLRMLALPALRTANATAVLAFGAMVTLFFYASLTMQQVLGYDALRTGLAYVPLAVSVGIGAGVASGLITRVPAKPVLLAGLAMAVGGLLLLARLPVDAGYADGLLPPFVMVGVGLGISFVPLQIAAAFGVPAREAGVAAGLINTSQEAGGALGVAVVSTLALTRIGDALATAGPHPAPAALRAARASGFHHAFFAAACFAFAGLLLAALLLPTMRPASAAEPPADPAPGADAASGAEPATDEGAASDEDPAPGEDARPGAGATSGAGGGLATGAASG</sequence>
<feature type="transmembrane region" description="Helical" evidence="9">
    <location>
        <begin position="93"/>
        <end position="115"/>
    </location>
</feature>
<dbReference type="EMBL" id="FODD01000036">
    <property type="protein sequence ID" value="SEO69168.1"/>
    <property type="molecule type" value="Genomic_DNA"/>
</dbReference>
<comment type="subcellular location">
    <subcellularLocation>
        <location evidence="1">Cell membrane</location>
        <topology evidence="1">Multi-pass membrane protein</topology>
    </subcellularLocation>
</comment>
<dbReference type="Proteomes" id="UP000181951">
    <property type="component" value="Unassembled WGS sequence"/>
</dbReference>
<protein>
    <submittedName>
        <fullName evidence="11">Drug resistance transporter, EmrB/QacA subfamily</fullName>
    </submittedName>
</protein>
<keyword evidence="5 9" id="KW-1133">Transmembrane helix</keyword>
<feature type="transmembrane region" description="Helical" evidence="9">
    <location>
        <begin position="61"/>
        <end position="81"/>
    </location>
</feature>
<dbReference type="RefSeq" id="WP_079176230.1">
    <property type="nucleotide sequence ID" value="NZ_FODD01000036.1"/>
</dbReference>
<dbReference type="PRINTS" id="PR01036">
    <property type="entry name" value="TCRTETB"/>
</dbReference>